<dbReference type="Proteomes" id="UP000215361">
    <property type="component" value="Unassembled WGS sequence"/>
</dbReference>
<comment type="subcellular location">
    <subcellularLocation>
        <location evidence="1">Cell membrane</location>
        <topology evidence="1">Multi-pass membrane protein</topology>
    </subcellularLocation>
</comment>
<dbReference type="SUPFAM" id="SSF52540">
    <property type="entry name" value="P-loop containing nucleoside triphosphate hydrolases"/>
    <property type="match status" value="1"/>
</dbReference>
<evidence type="ECO:0000259" key="10">
    <source>
        <dbReference type="PROSITE" id="PS50893"/>
    </source>
</evidence>
<keyword evidence="8 9" id="KW-0472">Membrane</keyword>
<dbReference type="PANTHER" id="PTHR43394:SF1">
    <property type="entry name" value="ATP-BINDING CASSETTE SUB-FAMILY B MEMBER 10, MITOCHONDRIAL"/>
    <property type="match status" value="1"/>
</dbReference>
<dbReference type="InterPro" id="IPR003439">
    <property type="entry name" value="ABC_transporter-like_ATP-bd"/>
</dbReference>
<dbReference type="EMBL" id="NDYI01000023">
    <property type="protein sequence ID" value="OXZ36829.1"/>
    <property type="molecule type" value="Genomic_DNA"/>
</dbReference>
<evidence type="ECO:0000256" key="4">
    <source>
        <dbReference type="ARBA" id="ARBA00022692"/>
    </source>
</evidence>
<evidence type="ECO:0000256" key="5">
    <source>
        <dbReference type="ARBA" id="ARBA00022741"/>
    </source>
</evidence>
<dbReference type="SUPFAM" id="SSF90123">
    <property type="entry name" value="ABC transporter transmembrane region"/>
    <property type="match status" value="1"/>
</dbReference>
<evidence type="ECO:0000256" key="1">
    <source>
        <dbReference type="ARBA" id="ARBA00004651"/>
    </source>
</evidence>
<dbReference type="InterPro" id="IPR039421">
    <property type="entry name" value="Type_1_exporter"/>
</dbReference>
<evidence type="ECO:0000256" key="6">
    <source>
        <dbReference type="ARBA" id="ARBA00022840"/>
    </source>
</evidence>
<dbReference type="GO" id="GO:0005524">
    <property type="term" value="F:ATP binding"/>
    <property type="evidence" value="ECO:0007669"/>
    <property type="project" value="UniProtKB-KW"/>
</dbReference>
<keyword evidence="7 9" id="KW-1133">Transmembrane helix</keyword>
<dbReference type="Gene3D" id="1.20.1560.10">
    <property type="entry name" value="ABC transporter type 1, transmembrane domain"/>
    <property type="match status" value="1"/>
</dbReference>
<feature type="transmembrane region" description="Helical" evidence="9">
    <location>
        <begin position="24"/>
        <end position="52"/>
    </location>
</feature>
<feature type="domain" description="ABC transporter" evidence="10">
    <location>
        <begin position="340"/>
        <end position="571"/>
    </location>
</feature>
<evidence type="ECO:0000256" key="2">
    <source>
        <dbReference type="ARBA" id="ARBA00022448"/>
    </source>
</evidence>
<reference evidence="13" key="1">
    <citation type="submission" date="2017-04" db="EMBL/GenBank/DDBJ databases">
        <title>Finegoldia magna isolated from orthopedic joint implant-associated infections.</title>
        <authorList>
            <person name="Bjorklund S."/>
            <person name="Bruggemann H."/>
            <person name="Jensen A."/>
            <person name="Hellmark B."/>
            <person name="Soderquist B."/>
        </authorList>
    </citation>
    <scope>NUCLEOTIDE SEQUENCE [LARGE SCALE GENOMIC DNA]</scope>
    <source>
        <strain evidence="13">08T492</strain>
    </source>
</reference>
<dbReference type="PROSITE" id="PS50893">
    <property type="entry name" value="ABC_TRANSPORTER_2"/>
    <property type="match status" value="1"/>
</dbReference>
<comment type="caution">
    <text evidence="12">The sequence shown here is derived from an EMBL/GenBank/DDBJ whole genome shotgun (WGS) entry which is preliminary data.</text>
</comment>
<evidence type="ECO:0000313" key="12">
    <source>
        <dbReference type="EMBL" id="OXZ36829.1"/>
    </source>
</evidence>
<dbReference type="GO" id="GO:0005886">
    <property type="term" value="C:plasma membrane"/>
    <property type="evidence" value="ECO:0007669"/>
    <property type="project" value="UniProtKB-SubCell"/>
</dbReference>
<dbReference type="InterPro" id="IPR011527">
    <property type="entry name" value="ABC1_TM_dom"/>
</dbReference>
<dbReference type="Pfam" id="PF00664">
    <property type="entry name" value="ABC_membrane"/>
    <property type="match status" value="1"/>
</dbReference>
<feature type="transmembrane region" description="Helical" evidence="9">
    <location>
        <begin position="143"/>
        <end position="162"/>
    </location>
</feature>
<dbReference type="Pfam" id="PF00005">
    <property type="entry name" value="ABC_tran"/>
    <property type="match status" value="1"/>
</dbReference>
<keyword evidence="5" id="KW-0547">Nucleotide-binding</keyword>
<accession>A0A233VWP0</accession>
<dbReference type="Gene3D" id="3.40.50.300">
    <property type="entry name" value="P-loop containing nucleotide triphosphate hydrolases"/>
    <property type="match status" value="1"/>
</dbReference>
<dbReference type="InterPro" id="IPR017871">
    <property type="entry name" value="ABC_transporter-like_CS"/>
</dbReference>
<dbReference type="RefSeq" id="WP_094202951.1">
    <property type="nucleotide sequence ID" value="NZ_NDYI01000023.1"/>
</dbReference>
<evidence type="ECO:0000256" key="8">
    <source>
        <dbReference type="ARBA" id="ARBA00023136"/>
    </source>
</evidence>
<dbReference type="GO" id="GO:0015421">
    <property type="term" value="F:ABC-type oligopeptide transporter activity"/>
    <property type="evidence" value="ECO:0007669"/>
    <property type="project" value="TreeGrafter"/>
</dbReference>
<gene>
    <name evidence="12" type="ORF">B9N56_07725</name>
</gene>
<feature type="transmembrane region" description="Helical" evidence="9">
    <location>
        <begin position="168"/>
        <end position="186"/>
    </location>
</feature>
<keyword evidence="6" id="KW-0067">ATP-binding</keyword>
<dbReference type="InterPro" id="IPR036640">
    <property type="entry name" value="ABC1_TM_sf"/>
</dbReference>
<dbReference type="PROSITE" id="PS50929">
    <property type="entry name" value="ABC_TM1F"/>
    <property type="match status" value="1"/>
</dbReference>
<dbReference type="CDD" id="cd07346">
    <property type="entry name" value="ABC_6TM_exporters"/>
    <property type="match status" value="1"/>
</dbReference>
<dbReference type="FunFam" id="3.40.50.300:FF:000221">
    <property type="entry name" value="Multidrug ABC transporter ATP-binding protein"/>
    <property type="match status" value="1"/>
</dbReference>
<dbReference type="PROSITE" id="PS00211">
    <property type="entry name" value="ABC_TRANSPORTER_1"/>
    <property type="match status" value="1"/>
</dbReference>
<keyword evidence="3" id="KW-1003">Cell membrane</keyword>
<keyword evidence="4 9" id="KW-0812">Transmembrane</keyword>
<feature type="transmembrane region" description="Helical" evidence="9">
    <location>
        <begin position="64"/>
        <end position="85"/>
    </location>
</feature>
<dbReference type="InterPro" id="IPR027417">
    <property type="entry name" value="P-loop_NTPase"/>
</dbReference>
<sequence length="573" mass="64485">MKKEKEPNFFKEMDSFIKPYKKRYILSVMLSMLSVLCELLSYAFVGILAGYIFKGFHGNNMTYVLIFTIICKISGVLLSNISTLISHKAAYLTLKDLRYAICDKFVRLPMGYFDMNPSGTLKTILVDRVEDIEKTLAHLLPEMTANLLIPIAMIVWMLAVNIKLTGIIFLWVIFGLSIGMLMMIGYKKKYEGQVQAQKNMNHAVIEYVKGIEVIKTFNMEDSSYAKYKNAVIRHAEYAINWMKSSQIYASLSYSIAPVSIFPTIVVGLIFFNNGFLTEQSLFLFMMISLGIFKPIVKASSYVDQLAQMGTVTKEIKGILDYPELKRSENSNLKEKMTYDIAFENLQFSYDGTKNDVDDVNLTIKEKTMTAIIGTSGSGKSTLMKLLAGFWDFEKGKIKIGGIEVKDLSMNDLNTLISYVDQNTFLFDDTILENIRIGKKDATNDEVVEAAKRAGCHDFIVTLPDGYDTIAGDRLSGGEKQRIAIARAILKNAPIIILDEATASTDIENEEKIQGALLEFTKGKTLIVITHKIKTVINADKIIYMENGKIICDGKHEELIKSCSAYKHLYEIAN</sequence>
<feature type="transmembrane region" description="Helical" evidence="9">
    <location>
        <begin position="251"/>
        <end position="271"/>
    </location>
</feature>
<feature type="domain" description="ABC transmembrane type-1" evidence="11">
    <location>
        <begin position="25"/>
        <end position="307"/>
    </location>
</feature>
<dbReference type="SMART" id="SM00382">
    <property type="entry name" value="AAA"/>
    <property type="match status" value="1"/>
</dbReference>
<evidence type="ECO:0000313" key="13">
    <source>
        <dbReference type="Proteomes" id="UP000215361"/>
    </source>
</evidence>
<evidence type="ECO:0000256" key="9">
    <source>
        <dbReference type="SAM" id="Phobius"/>
    </source>
</evidence>
<dbReference type="InterPro" id="IPR003593">
    <property type="entry name" value="AAA+_ATPase"/>
</dbReference>
<dbReference type="AlphaFoldDB" id="A0A233VWP0"/>
<evidence type="ECO:0000259" key="11">
    <source>
        <dbReference type="PROSITE" id="PS50929"/>
    </source>
</evidence>
<dbReference type="PANTHER" id="PTHR43394">
    <property type="entry name" value="ATP-DEPENDENT PERMEASE MDL1, MITOCHONDRIAL"/>
    <property type="match status" value="1"/>
</dbReference>
<evidence type="ECO:0000256" key="3">
    <source>
        <dbReference type="ARBA" id="ARBA00022475"/>
    </source>
</evidence>
<dbReference type="GO" id="GO:0016887">
    <property type="term" value="F:ATP hydrolysis activity"/>
    <property type="evidence" value="ECO:0007669"/>
    <property type="project" value="InterPro"/>
</dbReference>
<protein>
    <submittedName>
        <fullName evidence="12">ABC transporter permease</fullName>
    </submittedName>
</protein>
<proteinExistence type="predicted"/>
<name>A0A233VWP0_FINMA</name>
<organism evidence="12 13">
    <name type="scientific">Finegoldia magna</name>
    <name type="common">Peptostreptococcus magnus</name>
    <dbReference type="NCBI Taxonomy" id="1260"/>
    <lineage>
        <taxon>Bacteria</taxon>
        <taxon>Bacillati</taxon>
        <taxon>Bacillota</taxon>
        <taxon>Tissierellia</taxon>
        <taxon>Tissierellales</taxon>
        <taxon>Peptoniphilaceae</taxon>
        <taxon>Finegoldia</taxon>
    </lineage>
</organism>
<evidence type="ECO:0000256" key="7">
    <source>
        <dbReference type="ARBA" id="ARBA00022989"/>
    </source>
</evidence>
<keyword evidence="2" id="KW-0813">Transport</keyword>